<dbReference type="GO" id="GO:0004721">
    <property type="term" value="F:phosphoprotein phosphatase activity"/>
    <property type="evidence" value="ECO:0007669"/>
    <property type="project" value="InterPro"/>
</dbReference>
<dbReference type="InterPro" id="IPR029021">
    <property type="entry name" value="Prot-tyrosine_phosphatase-like"/>
</dbReference>
<feature type="chain" id="PRO_5024382068" description="Protein tyrosine phosphatase" evidence="1">
    <location>
        <begin position="19"/>
        <end position="388"/>
    </location>
</feature>
<keyword evidence="3" id="KW-1185">Reference proteome</keyword>
<protein>
    <recommendedName>
        <fullName evidence="4">Protein tyrosine phosphatase</fullName>
    </recommendedName>
</protein>
<feature type="signal peptide" evidence="1">
    <location>
        <begin position="1"/>
        <end position="18"/>
    </location>
</feature>
<sequence length="388" mass="44338">MKKTFLFAFALIATTAFAQTDIDDIEVINIENKAVQDYMADKTYETNSNYAQTVINKYNKTAIYGKKLYWPNGKEVRWEPSTSAANIAEIRITVSENVNFTDSVTHNPDSKDVSSFVIRNTIPNRIYYYKVEEILNSGEVRYRTDGVFRTIGQVRMIQVRNCGNVRDLGGWPTQYGKPVKYGYLYRSASLDRITPEGRHDFAGNLNVGAELDLRSESRLKQSRLGSDKGLLVLPHNAGLAGLRDKKYVYVKDLRFLSEYLKKGVAVNWHCAIGCDRCGAVSFLIEGLLGMSEIDLCRDFELSTLSLSEKNLRPRSHISSMMKYIKNFGEPDNLAQCFYNYWLSLGVDKEELNWFIRTILDVDDEQIAATLQLYEPKDAEEEADYDEVR</sequence>
<gene>
    <name evidence="2" type="ORF">C7Y71_004150</name>
</gene>
<proteinExistence type="predicted"/>
<evidence type="ECO:0000313" key="2">
    <source>
        <dbReference type="EMBL" id="QFQ12273.1"/>
    </source>
</evidence>
<keyword evidence="1" id="KW-0732">Signal</keyword>
<organism evidence="2 3">
    <name type="scientific">Pseudoprevotella muciniphila</name>
    <dbReference type="NCBI Taxonomy" id="2133944"/>
    <lineage>
        <taxon>Bacteria</taxon>
        <taxon>Pseudomonadati</taxon>
        <taxon>Bacteroidota</taxon>
        <taxon>Bacteroidia</taxon>
        <taxon>Bacteroidales</taxon>
        <taxon>Prevotellaceae</taxon>
        <taxon>Pseudoprevotella</taxon>
    </lineage>
</organism>
<dbReference type="SUPFAM" id="SSF52799">
    <property type="entry name" value="(Phosphotyrosine protein) phosphatases II"/>
    <property type="match status" value="1"/>
</dbReference>
<evidence type="ECO:0000313" key="3">
    <source>
        <dbReference type="Proteomes" id="UP000249375"/>
    </source>
</evidence>
<reference evidence="2 3" key="1">
    <citation type="submission" date="2018-11" db="EMBL/GenBank/DDBJ databases">
        <authorList>
            <person name="Na S.W."/>
            <person name="Baik M."/>
        </authorList>
    </citation>
    <scope>NUCLEOTIDE SEQUENCE [LARGE SCALE GENOMIC DNA]</scope>
    <source>
        <strain evidence="2 3">E39</strain>
    </source>
</reference>
<dbReference type="RefSeq" id="WP_111898453.1">
    <property type="nucleotide sequence ID" value="NZ_CP033459.1"/>
</dbReference>
<dbReference type="AlphaFoldDB" id="A0A5P8E5I6"/>
<dbReference type="KEGG" id="alq:C7Y71_004150"/>
<dbReference type="InterPro" id="IPR026893">
    <property type="entry name" value="Tyr/Ser_Pase_IphP-type"/>
</dbReference>
<dbReference type="EMBL" id="CP033459">
    <property type="protein sequence ID" value="QFQ12273.1"/>
    <property type="molecule type" value="Genomic_DNA"/>
</dbReference>
<evidence type="ECO:0008006" key="4">
    <source>
        <dbReference type="Google" id="ProtNLM"/>
    </source>
</evidence>
<evidence type="ECO:0000256" key="1">
    <source>
        <dbReference type="SAM" id="SignalP"/>
    </source>
</evidence>
<name>A0A5P8E5I6_9BACT</name>
<accession>A0A5P8E5I6</accession>
<dbReference type="Proteomes" id="UP000249375">
    <property type="component" value="Chromosome"/>
</dbReference>
<dbReference type="OrthoDB" id="1188001at2"/>
<dbReference type="Gene3D" id="3.90.190.10">
    <property type="entry name" value="Protein tyrosine phosphatase superfamily"/>
    <property type="match status" value="1"/>
</dbReference>
<dbReference type="Pfam" id="PF13350">
    <property type="entry name" value="Y_phosphatase3"/>
    <property type="match status" value="2"/>
</dbReference>